<comment type="caution">
    <text evidence="1">The sequence shown here is derived from an EMBL/GenBank/DDBJ whole genome shotgun (WGS) entry which is preliminary data.</text>
</comment>
<evidence type="ECO:0000313" key="1">
    <source>
        <dbReference type="EMBL" id="KAK7041550.1"/>
    </source>
</evidence>
<protein>
    <submittedName>
        <fullName evidence="1">Uncharacterized protein</fullName>
    </submittedName>
</protein>
<dbReference type="AlphaFoldDB" id="A0AAW0CSM0"/>
<gene>
    <name evidence="1" type="ORF">VNI00_009137</name>
</gene>
<organism evidence="1 2">
    <name type="scientific">Paramarasmius palmivorus</name>
    <dbReference type="NCBI Taxonomy" id="297713"/>
    <lineage>
        <taxon>Eukaryota</taxon>
        <taxon>Fungi</taxon>
        <taxon>Dikarya</taxon>
        <taxon>Basidiomycota</taxon>
        <taxon>Agaricomycotina</taxon>
        <taxon>Agaricomycetes</taxon>
        <taxon>Agaricomycetidae</taxon>
        <taxon>Agaricales</taxon>
        <taxon>Marasmiineae</taxon>
        <taxon>Marasmiaceae</taxon>
        <taxon>Paramarasmius</taxon>
    </lineage>
</organism>
<keyword evidence="2" id="KW-1185">Reference proteome</keyword>
<dbReference type="Proteomes" id="UP001383192">
    <property type="component" value="Unassembled WGS sequence"/>
</dbReference>
<reference evidence="1 2" key="1">
    <citation type="submission" date="2024-01" db="EMBL/GenBank/DDBJ databases">
        <title>A draft genome for a cacao thread blight-causing isolate of Paramarasmius palmivorus.</title>
        <authorList>
            <person name="Baruah I.K."/>
            <person name="Bukari Y."/>
            <person name="Amoako-Attah I."/>
            <person name="Meinhardt L.W."/>
            <person name="Bailey B.A."/>
            <person name="Cohen S.P."/>
        </authorList>
    </citation>
    <scope>NUCLEOTIDE SEQUENCE [LARGE SCALE GENOMIC DNA]</scope>
    <source>
        <strain evidence="1 2">GH-12</strain>
    </source>
</reference>
<name>A0AAW0CSM0_9AGAR</name>
<dbReference type="EMBL" id="JAYKXP010000033">
    <property type="protein sequence ID" value="KAK7041550.1"/>
    <property type="molecule type" value="Genomic_DNA"/>
</dbReference>
<evidence type="ECO:0000313" key="2">
    <source>
        <dbReference type="Proteomes" id="UP001383192"/>
    </source>
</evidence>
<accession>A0AAW0CSM0</accession>
<sequence>MSSQTLAHPYIARPIFPEPKRHRNWCLDRVSAVVVVALLKEKGYQDLIWILGRALPVAGPEDPYFAFFSLGIASRSKARIKESSVSVVSFVPYFSMHGIED</sequence>
<proteinExistence type="predicted"/>